<reference evidence="2 3" key="1">
    <citation type="journal article" date="2010" name="Nature">
        <title>Nitrite-driven anaerobic methane oxidation by oxygenic bacteria.</title>
        <authorList>
            <person name="Ettwig K.F."/>
            <person name="Butler M.K."/>
            <person name="Le Paslier D."/>
            <person name="Pelletier E."/>
            <person name="Mangenot S."/>
            <person name="Kuypers M.M.M."/>
            <person name="Schreiber F."/>
            <person name="Dutilh B.E."/>
            <person name="Zedelius J."/>
            <person name="de Beer D."/>
            <person name="Gloerich J."/>
            <person name="Wessels H.J.C.T."/>
            <person name="van Allen T."/>
            <person name="Luesken F."/>
            <person name="Wu M."/>
            <person name="van de Pas-Schoonen K.T."/>
            <person name="Op den Camp H.J.M."/>
            <person name="Janssen-Megens E.M."/>
            <person name="Francoijs K-J."/>
            <person name="Stunnenberg H."/>
            <person name="Weissenbach J."/>
            <person name="Jetten M.S.M."/>
            <person name="Strous M."/>
        </authorList>
    </citation>
    <scope>NUCLEOTIDE SEQUENCE [LARGE SCALE GENOMIC DNA]</scope>
</reference>
<accession>D5MGQ6</accession>
<dbReference type="STRING" id="671143.DAMO_1887"/>
<sequence length="176" mass="19665">MLKYMTIGAVAGVLLLGSFQAALATNIADLIFEINTKDDAKDKGEPINFQVLKDDKIVVYDSGWHFGNWQLKENSYNYKRAPWGGAKIIVPITTDDCPKLKLRVEKMGDSSWKATFQVRANDRQLVLLSETPTVEFGKGHPLRPEKPEGAGSAKVTQWNGGNLHIFEFNCPPEEKK</sequence>
<dbReference type="AlphaFoldDB" id="D5MGQ6"/>
<gene>
    <name evidence="2" type="ORF">DAMO_1887</name>
</gene>
<dbReference type="HOGENOM" id="CLU_1522463_0_0_0"/>
<dbReference type="EMBL" id="FP565575">
    <property type="protein sequence ID" value="CBE68937.1"/>
    <property type="molecule type" value="Genomic_DNA"/>
</dbReference>
<evidence type="ECO:0000313" key="3">
    <source>
        <dbReference type="Proteomes" id="UP000006898"/>
    </source>
</evidence>
<organism evidence="2 3">
    <name type="scientific">Methylomirabilis oxygeniifera</name>
    <dbReference type="NCBI Taxonomy" id="671143"/>
    <lineage>
        <taxon>Bacteria</taxon>
        <taxon>Candidatus Methylomirabilota</taxon>
        <taxon>Candidatus Methylomirabilia</taxon>
        <taxon>Candidatus Methylomirabilales</taxon>
        <taxon>Candidatus Methylomirabilaceae</taxon>
        <taxon>Candidatus Methylomirabilis</taxon>
    </lineage>
</organism>
<name>D5MGQ6_METO1</name>
<protein>
    <submittedName>
        <fullName evidence="2">Uncharacterized protein</fullName>
    </submittedName>
</protein>
<feature type="signal peptide" evidence="1">
    <location>
        <begin position="1"/>
        <end position="24"/>
    </location>
</feature>
<proteinExistence type="predicted"/>
<evidence type="ECO:0000256" key="1">
    <source>
        <dbReference type="SAM" id="SignalP"/>
    </source>
</evidence>
<keyword evidence="1" id="KW-0732">Signal</keyword>
<evidence type="ECO:0000313" key="2">
    <source>
        <dbReference type="EMBL" id="CBE68937.1"/>
    </source>
</evidence>
<dbReference type="KEGG" id="mox:DAMO_1887"/>
<feature type="chain" id="PRO_5003074254" evidence="1">
    <location>
        <begin position="25"/>
        <end position="176"/>
    </location>
</feature>
<dbReference type="Proteomes" id="UP000006898">
    <property type="component" value="Chromosome"/>
</dbReference>